<feature type="transmembrane region" description="Helical" evidence="2">
    <location>
        <begin position="20"/>
        <end position="38"/>
    </location>
</feature>
<dbReference type="InterPro" id="IPR027417">
    <property type="entry name" value="P-loop_NTPase"/>
</dbReference>
<dbReference type="InterPro" id="IPR002543">
    <property type="entry name" value="FtsK_dom"/>
</dbReference>
<feature type="domain" description="FtsK" evidence="3">
    <location>
        <begin position="207"/>
        <end position="402"/>
    </location>
</feature>
<evidence type="ECO:0000313" key="5">
    <source>
        <dbReference type="Proteomes" id="UP000234384"/>
    </source>
</evidence>
<dbReference type="GO" id="GO:0005524">
    <property type="term" value="F:ATP binding"/>
    <property type="evidence" value="ECO:0007669"/>
    <property type="project" value="UniProtKB-UniRule"/>
</dbReference>
<dbReference type="RefSeq" id="WP_101953803.1">
    <property type="nucleotide sequence ID" value="NZ_PKHE01000002.1"/>
</dbReference>
<dbReference type="GO" id="GO:0003677">
    <property type="term" value="F:DNA binding"/>
    <property type="evidence" value="ECO:0007669"/>
    <property type="project" value="InterPro"/>
</dbReference>
<dbReference type="EMBL" id="PKHE01000002">
    <property type="protein sequence ID" value="PKY90579.1"/>
    <property type="molecule type" value="Genomic_DNA"/>
</dbReference>
<accession>A0A2I1K4K6</accession>
<dbReference type="OrthoDB" id="9807790at2"/>
<dbReference type="SUPFAM" id="SSF52540">
    <property type="entry name" value="P-loop containing nucleoside triphosphate hydrolases"/>
    <property type="match status" value="1"/>
</dbReference>
<dbReference type="InterPro" id="IPR003593">
    <property type="entry name" value="AAA+_ATPase"/>
</dbReference>
<comment type="caution">
    <text evidence="4">The sequence shown here is derived from an EMBL/GenBank/DDBJ whole genome shotgun (WGS) entry which is preliminary data.</text>
</comment>
<dbReference type="PROSITE" id="PS50901">
    <property type="entry name" value="FTSK"/>
    <property type="match status" value="1"/>
</dbReference>
<organism evidence="4 5">
    <name type="scientific">Falseniella ignava</name>
    <dbReference type="NCBI Taxonomy" id="137730"/>
    <lineage>
        <taxon>Bacteria</taxon>
        <taxon>Bacillati</taxon>
        <taxon>Bacillota</taxon>
        <taxon>Bacilli</taxon>
        <taxon>Lactobacillales</taxon>
        <taxon>Aerococcaceae</taxon>
        <taxon>Falseniella</taxon>
    </lineage>
</organism>
<dbReference type="AlphaFoldDB" id="A0A2I1K4K6"/>
<keyword evidence="1" id="KW-0547">Nucleotide-binding</keyword>
<keyword evidence="1" id="KW-0067">ATP-binding</keyword>
<name>A0A2I1K4K6_9LACT</name>
<evidence type="ECO:0000256" key="1">
    <source>
        <dbReference type="PROSITE-ProRule" id="PRU00289"/>
    </source>
</evidence>
<proteinExistence type="predicted"/>
<dbReference type="Gene3D" id="3.40.50.300">
    <property type="entry name" value="P-loop containing nucleotide triphosphate hydrolases"/>
    <property type="match status" value="1"/>
</dbReference>
<reference evidence="4 5" key="1">
    <citation type="submission" date="2017-12" db="EMBL/GenBank/DDBJ databases">
        <title>Phylogenetic diversity of female urinary microbiome.</title>
        <authorList>
            <person name="Thomas-White K."/>
            <person name="Wolfe A.J."/>
        </authorList>
    </citation>
    <scope>NUCLEOTIDE SEQUENCE [LARGE SCALE GENOMIC DNA]</scope>
    <source>
        <strain evidence="4 5">UMB0898</strain>
    </source>
</reference>
<keyword evidence="2" id="KW-0472">Membrane</keyword>
<feature type="binding site" evidence="1">
    <location>
        <begin position="224"/>
        <end position="231"/>
    </location>
    <ligand>
        <name>ATP</name>
        <dbReference type="ChEBI" id="CHEBI:30616"/>
    </ligand>
</feature>
<evidence type="ECO:0000313" key="4">
    <source>
        <dbReference type="EMBL" id="PKY90579.1"/>
    </source>
</evidence>
<evidence type="ECO:0000259" key="3">
    <source>
        <dbReference type="PROSITE" id="PS50901"/>
    </source>
</evidence>
<keyword evidence="2" id="KW-1133">Transmembrane helix</keyword>
<gene>
    <name evidence="4" type="ORF">CYJ57_01580</name>
</gene>
<dbReference type="SMART" id="SM00382">
    <property type="entry name" value="AAA"/>
    <property type="match status" value="1"/>
</dbReference>
<dbReference type="Pfam" id="PF01580">
    <property type="entry name" value="FtsK_SpoIIIE"/>
    <property type="match status" value="1"/>
</dbReference>
<dbReference type="Proteomes" id="UP000234384">
    <property type="component" value="Unassembled WGS sequence"/>
</dbReference>
<evidence type="ECO:0000256" key="2">
    <source>
        <dbReference type="SAM" id="Phobius"/>
    </source>
</evidence>
<protein>
    <recommendedName>
        <fullName evidence="3">FtsK domain-containing protein</fullName>
    </recommendedName>
</protein>
<keyword evidence="2" id="KW-0812">Transmembrane</keyword>
<feature type="transmembrane region" description="Helical" evidence="2">
    <location>
        <begin position="59"/>
        <end position="80"/>
    </location>
</feature>
<sequence length="474" mass="53347">MKTFDKNITNFMYESLPTKLLVGSGFTLPLPLCSYMIIRAIRLLPTRSPLIHPDLQTKIIIVTTLVPVTIALISLLLFVLQNDSQKVSVMIRKRLFSPHYGNPFKMTDGERIPNIQVKCEYQSKELEKIFITVFTTNKEPSFISDLSNVISASLRKQYEAFAVTQIIEDLNMISVTFVCTNVLKNHKIVASRLKDIQSNDPSRVVIQDNVGIDLTSSGSILIVGKTRSGKTQAAQTILLQLLANGPDKYDSKIIIVDPKSAELSTLPHTLSPSKHSLETIIESMEDFEKTIKYRQSVLNEMSIQSGSAELWWKVGMKPSILFIDEFVAFNTLLEKRANKDNFKCTKGYFESLLKRIVTMGASTGSFVILSIAQPNTQELSSMLRDAFTTKILFRPTRDEAQFLWNASQYELLPLQSYKAGDAWFTSSDGIHDTTVNYVQFPHLKFDAFRKLGVLLEEYGRLNTKSSPVQDASAS</sequence>